<evidence type="ECO:0000256" key="1">
    <source>
        <dbReference type="SAM" id="Coils"/>
    </source>
</evidence>
<accession>A0A7M5X6J8</accession>
<organism evidence="3 4">
    <name type="scientific">Clytia hemisphaerica</name>
    <dbReference type="NCBI Taxonomy" id="252671"/>
    <lineage>
        <taxon>Eukaryota</taxon>
        <taxon>Metazoa</taxon>
        <taxon>Cnidaria</taxon>
        <taxon>Hydrozoa</taxon>
        <taxon>Hydroidolina</taxon>
        <taxon>Leptothecata</taxon>
        <taxon>Obeliida</taxon>
        <taxon>Clytiidae</taxon>
        <taxon>Clytia</taxon>
    </lineage>
</organism>
<feature type="region of interest" description="Disordered" evidence="2">
    <location>
        <begin position="227"/>
        <end position="325"/>
    </location>
</feature>
<feature type="coiled-coil region" evidence="1">
    <location>
        <begin position="7"/>
        <end position="73"/>
    </location>
</feature>
<dbReference type="EnsemblMetazoa" id="CLYHEMT018584.1">
    <property type="protein sequence ID" value="CLYHEMP018584.1"/>
    <property type="gene ID" value="CLYHEMG018584"/>
</dbReference>
<feature type="region of interest" description="Disordered" evidence="2">
    <location>
        <begin position="170"/>
        <end position="198"/>
    </location>
</feature>
<feature type="region of interest" description="Disordered" evidence="2">
    <location>
        <begin position="358"/>
        <end position="398"/>
    </location>
</feature>
<feature type="compositionally biased region" description="Polar residues" evidence="2">
    <location>
        <begin position="421"/>
        <end position="436"/>
    </location>
</feature>
<dbReference type="Proteomes" id="UP000594262">
    <property type="component" value="Unplaced"/>
</dbReference>
<feature type="region of interest" description="Disordered" evidence="2">
    <location>
        <begin position="416"/>
        <end position="474"/>
    </location>
</feature>
<sequence length="474" mass="54344">MMDIMNAEQVKELVQKAKDQMKEWDDGKEQRELLVEKLKEEEKLRKTREEGLLAKEAEKIKIVEEAVNDLDKESQKELKARTERFNSKLDNLCGKFFKRIYNLEDERDLLRSTLKEALKQKHDSDQRLTCAILQIENMLYECDQAKEIKEENVKLKKQINLLIKEKENERTKESDLKFQSEDSMGTSSSLENKPSGNDIVMQQELRKTAEKKADVSLEKPHMVAVVTEERKSQQSSAKKQSKVETVVPQKAPQSPLTEKFAEQKKRRALKNEKLAEKTPVPKFTESKHNNASPDIQKNRSRPLNKANNKFAERSQSTQSLGKKAQRVIKVSNTAVKKVHMTQEQKKVLRVIKENATAVKKGHVTQVSDKKPPRAAKNKPMTGLQKDVRMQSNDSQDWRNGKIALTSVFIKEGIQQVKRNVPTDSKNQAKLESSQSVDDIKPKKSKPNSNASPSRRQPGFKNHPGFTLKQFAPKV</sequence>
<evidence type="ECO:0000313" key="3">
    <source>
        <dbReference type="EnsemblMetazoa" id="CLYHEMP018584.1"/>
    </source>
</evidence>
<feature type="compositionally biased region" description="Basic and acidic residues" evidence="2">
    <location>
        <begin position="259"/>
        <end position="276"/>
    </location>
</feature>
<dbReference type="AlphaFoldDB" id="A0A7M5X6J8"/>
<evidence type="ECO:0000256" key="2">
    <source>
        <dbReference type="SAM" id="MobiDB-lite"/>
    </source>
</evidence>
<feature type="compositionally biased region" description="Basic and acidic residues" evidence="2">
    <location>
        <begin position="170"/>
        <end position="180"/>
    </location>
</feature>
<proteinExistence type="predicted"/>
<feature type="compositionally biased region" description="Polar residues" evidence="2">
    <location>
        <begin position="181"/>
        <end position="195"/>
    </location>
</feature>
<protein>
    <submittedName>
        <fullName evidence="3">Uncharacterized protein</fullName>
    </submittedName>
</protein>
<keyword evidence="1" id="KW-0175">Coiled coil</keyword>
<keyword evidence="4" id="KW-1185">Reference proteome</keyword>
<reference evidence="3" key="1">
    <citation type="submission" date="2021-01" db="UniProtKB">
        <authorList>
            <consortium name="EnsemblMetazoa"/>
        </authorList>
    </citation>
    <scope>IDENTIFICATION</scope>
</reference>
<name>A0A7M5X6J8_9CNID</name>
<evidence type="ECO:0000313" key="4">
    <source>
        <dbReference type="Proteomes" id="UP000594262"/>
    </source>
</evidence>